<dbReference type="EMBL" id="JAUOZU010000025">
    <property type="protein sequence ID" value="MDO6967017.1"/>
    <property type="molecule type" value="Genomic_DNA"/>
</dbReference>
<comment type="caution">
    <text evidence="1">The sequence shown here is derived from an EMBL/GenBank/DDBJ whole genome shotgun (WGS) entry which is preliminary data.</text>
</comment>
<evidence type="ECO:0000313" key="1">
    <source>
        <dbReference type="EMBL" id="MDO6967017.1"/>
    </source>
</evidence>
<protein>
    <recommendedName>
        <fullName evidence="3">Jacalin-type lectin domain-containing protein</fullName>
    </recommendedName>
</protein>
<dbReference type="Proteomes" id="UP001174932">
    <property type="component" value="Unassembled WGS sequence"/>
</dbReference>
<organism evidence="1 2">
    <name type="scientific">Rhizobium alvei</name>
    <dbReference type="NCBI Taxonomy" id="1132659"/>
    <lineage>
        <taxon>Bacteria</taxon>
        <taxon>Pseudomonadati</taxon>
        <taxon>Pseudomonadota</taxon>
        <taxon>Alphaproteobacteria</taxon>
        <taxon>Hyphomicrobiales</taxon>
        <taxon>Rhizobiaceae</taxon>
        <taxon>Rhizobium/Agrobacterium group</taxon>
        <taxon>Rhizobium</taxon>
    </lineage>
</organism>
<name>A0ABT8YTC3_9HYPH</name>
<gene>
    <name evidence="1" type="ORF">Q4481_23930</name>
</gene>
<evidence type="ECO:0008006" key="3">
    <source>
        <dbReference type="Google" id="ProtNLM"/>
    </source>
</evidence>
<reference evidence="1" key="2">
    <citation type="submission" date="2023-07" db="EMBL/GenBank/DDBJ databases">
        <authorList>
            <person name="Shen H."/>
        </authorList>
    </citation>
    <scope>NUCLEOTIDE SEQUENCE</scope>
    <source>
        <strain evidence="1">TNR-22</strain>
    </source>
</reference>
<accession>A0ABT8YTC3</accession>
<keyword evidence="2" id="KW-1185">Reference proteome</keyword>
<dbReference type="RefSeq" id="WP_304378946.1">
    <property type="nucleotide sequence ID" value="NZ_JAUOZU010000025.1"/>
</dbReference>
<proteinExistence type="predicted"/>
<evidence type="ECO:0000313" key="2">
    <source>
        <dbReference type="Proteomes" id="UP001174932"/>
    </source>
</evidence>
<sequence>MDLTTDFKASALKYHKARCRALSFINIVGAWSDYTSVGVKPPKRNNTVVPAVNFFGFSGRGCHVLAWDVPADEDYDHALIITDGGTGLDYNTSVTLFGEYPAYGCSFINYGQTGGSGLFGFTYKYWVVLVSKSGRRSEKRPNNDAGVTVTQGLAVTGFIAENAIVLSKVLSQEFVQRYQSATNTAKTIGTTEVLVESVLVEHGSDCDAVEIHLGFKNTSGATATFTVELRDGSGNSYFIWPTVQKSAADFFEVSRTIAKASLSGASTTFRLYVTATAAGQSINRSYLSGTTHRR</sequence>
<reference evidence="1" key="1">
    <citation type="journal article" date="2015" name="Int. J. Syst. Evol. Microbiol.">
        <title>Rhizobium alvei sp. nov., isolated from a freshwater river.</title>
        <authorList>
            <person name="Sheu S.Y."/>
            <person name="Huang H.W."/>
            <person name="Young C.C."/>
            <person name="Chen W.M."/>
        </authorList>
    </citation>
    <scope>NUCLEOTIDE SEQUENCE</scope>
    <source>
        <strain evidence="1">TNR-22</strain>
    </source>
</reference>